<dbReference type="Proteomes" id="UP000477680">
    <property type="component" value="Chromosome"/>
</dbReference>
<dbReference type="EMBL" id="CP048711">
    <property type="protein sequence ID" value="QIB66926.1"/>
    <property type="molecule type" value="Genomic_DNA"/>
</dbReference>
<dbReference type="AlphaFoldDB" id="A0A6C0U4J5"/>
<dbReference type="GO" id="GO:0005829">
    <property type="term" value="C:cytosol"/>
    <property type="evidence" value="ECO:0007669"/>
    <property type="project" value="TreeGrafter"/>
</dbReference>
<dbReference type="PROSITE" id="PS51197">
    <property type="entry name" value="HTH_RRF2_2"/>
    <property type="match status" value="1"/>
</dbReference>
<evidence type="ECO:0000256" key="1">
    <source>
        <dbReference type="ARBA" id="ARBA00023125"/>
    </source>
</evidence>
<keyword evidence="3" id="KW-1185">Reference proteome</keyword>
<dbReference type="GO" id="GO:0003677">
    <property type="term" value="F:DNA binding"/>
    <property type="evidence" value="ECO:0007669"/>
    <property type="project" value="UniProtKB-KW"/>
</dbReference>
<name>A0A6C0U4J5_9GAMM</name>
<accession>A0A6C0U4J5</accession>
<organism evidence="2 3">
    <name type="scientific">Kineobactrum salinum</name>
    <dbReference type="NCBI Taxonomy" id="2708301"/>
    <lineage>
        <taxon>Bacteria</taxon>
        <taxon>Pseudomonadati</taxon>
        <taxon>Pseudomonadota</taxon>
        <taxon>Gammaproteobacteria</taxon>
        <taxon>Cellvibrionales</taxon>
        <taxon>Halieaceae</taxon>
        <taxon>Kineobactrum</taxon>
    </lineage>
</organism>
<dbReference type="SUPFAM" id="SSF46785">
    <property type="entry name" value="Winged helix' DNA-binding domain"/>
    <property type="match status" value="1"/>
</dbReference>
<dbReference type="RefSeq" id="WP_163496356.1">
    <property type="nucleotide sequence ID" value="NZ_CP048711.1"/>
</dbReference>
<gene>
    <name evidence="2" type="ORF">G3T16_17550</name>
</gene>
<dbReference type="Gene3D" id="1.10.10.10">
    <property type="entry name" value="Winged helix-like DNA-binding domain superfamily/Winged helix DNA-binding domain"/>
    <property type="match status" value="1"/>
</dbReference>
<reference evidence="2 3" key="1">
    <citation type="submission" date="2020-02" db="EMBL/GenBank/DDBJ databases">
        <title>Genome sequencing for Kineobactrum sp. M2.</title>
        <authorList>
            <person name="Park S.-J."/>
        </authorList>
    </citation>
    <scope>NUCLEOTIDE SEQUENCE [LARGE SCALE GENOMIC DNA]</scope>
    <source>
        <strain evidence="2 3">M2</strain>
    </source>
</reference>
<dbReference type="KEGG" id="kim:G3T16_17550"/>
<dbReference type="PANTHER" id="PTHR33221">
    <property type="entry name" value="WINGED HELIX-TURN-HELIX TRANSCRIPTIONAL REGULATOR, RRF2 FAMILY"/>
    <property type="match status" value="1"/>
</dbReference>
<dbReference type="NCBIfam" id="TIGR00738">
    <property type="entry name" value="rrf2_super"/>
    <property type="match status" value="1"/>
</dbReference>
<proteinExistence type="predicted"/>
<keyword evidence="1" id="KW-0238">DNA-binding</keyword>
<evidence type="ECO:0000313" key="2">
    <source>
        <dbReference type="EMBL" id="QIB66926.1"/>
    </source>
</evidence>
<protein>
    <submittedName>
        <fullName evidence="2">Rrf2 family transcriptional regulator</fullName>
    </submittedName>
</protein>
<dbReference type="InterPro" id="IPR000944">
    <property type="entry name" value="Tscrpt_reg_Rrf2"/>
</dbReference>
<sequence length="158" mass="17257">MRITRYTDYSLRVLLYAALKGDALSTIGEVAGAYNISKNHLMKVVQELSAKGYLQAIRGKNGGMRLGRTPKDINVGTLVRELEQDLELVECFGNSSNCVITPSCKLKRILGEALNAFFSTLDRYTLADLLPGANEPEIYQLLGLTELTNAASADEAGR</sequence>
<dbReference type="InterPro" id="IPR036390">
    <property type="entry name" value="WH_DNA-bd_sf"/>
</dbReference>
<dbReference type="InterPro" id="IPR036388">
    <property type="entry name" value="WH-like_DNA-bd_sf"/>
</dbReference>
<dbReference type="PANTHER" id="PTHR33221:SF4">
    <property type="entry name" value="HTH-TYPE TRANSCRIPTIONAL REPRESSOR NSRR"/>
    <property type="match status" value="1"/>
</dbReference>
<dbReference type="Pfam" id="PF02082">
    <property type="entry name" value="Rrf2"/>
    <property type="match status" value="1"/>
</dbReference>
<evidence type="ECO:0000313" key="3">
    <source>
        <dbReference type="Proteomes" id="UP000477680"/>
    </source>
</evidence>
<dbReference type="GO" id="GO:0003700">
    <property type="term" value="F:DNA-binding transcription factor activity"/>
    <property type="evidence" value="ECO:0007669"/>
    <property type="project" value="TreeGrafter"/>
</dbReference>